<name>G9WJR0_9LACO</name>
<sequence>MKNKHFLKDLLDTFSASMKSEFDVIKKAVSAVKMLIKIMPEQKQNIQDMSDELEQTQDKMTQLQSQLTKDQQSLQDELSTVKYPFHKK</sequence>
<dbReference type="EMBL" id="AFVZ01000001">
    <property type="protein sequence ID" value="EHN59259.1"/>
    <property type="molecule type" value="Genomic_DNA"/>
</dbReference>
<dbReference type="PATRIC" id="fig|1045004.4.peg.1158"/>
<evidence type="ECO:0000256" key="1">
    <source>
        <dbReference type="SAM" id="MobiDB-lite"/>
    </source>
</evidence>
<feature type="region of interest" description="Disordered" evidence="1">
    <location>
        <begin position="46"/>
        <end position="88"/>
    </location>
</feature>
<evidence type="ECO:0000313" key="3">
    <source>
        <dbReference type="Proteomes" id="UP000004959"/>
    </source>
</evidence>
<dbReference type="HOGENOM" id="CLU_2466002_0_0_9"/>
<dbReference type="Proteomes" id="UP000004959">
    <property type="component" value="Chromosome"/>
</dbReference>
<reference evidence="2 3" key="1">
    <citation type="journal article" date="2012" name="PLoS ONE">
        <title>Functional divergence in the genus oenococcus as predicted by genome sequencing of the newly-described species, Oenococcus kitaharae.</title>
        <authorList>
            <person name="Borneman A.R."/>
            <person name="McCarthy J.M."/>
            <person name="Chambers P.J."/>
            <person name="Bartowsky E.J."/>
        </authorList>
    </citation>
    <scope>NUCLEOTIDE SEQUENCE [LARGE SCALE GENOMIC DNA]</scope>
    <source>
        <strain evidence="3">DSM17330</strain>
    </source>
</reference>
<feature type="compositionally biased region" description="Polar residues" evidence="1">
    <location>
        <begin position="58"/>
        <end position="78"/>
    </location>
</feature>
<keyword evidence="3" id="KW-1185">Reference proteome</keyword>
<protein>
    <submittedName>
        <fullName evidence="2">Uncharacterized protein</fullName>
    </submittedName>
</protein>
<dbReference type="OrthoDB" id="2152002at2"/>
<accession>G9WJR0</accession>
<comment type="caution">
    <text evidence="2">The sequence shown here is derived from an EMBL/GenBank/DDBJ whole genome shotgun (WGS) entry which is preliminary data.</text>
</comment>
<organism evidence="2 3">
    <name type="scientific">Oenococcus kitaharae DSM 17330</name>
    <dbReference type="NCBI Taxonomy" id="1045004"/>
    <lineage>
        <taxon>Bacteria</taxon>
        <taxon>Bacillati</taxon>
        <taxon>Bacillota</taxon>
        <taxon>Bacilli</taxon>
        <taxon>Lactobacillales</taxon>
        <taxon>Lactobacillaceae</taxon>
        <taxon>Oenococcus</taxon>
    </lineage>
</organism>
<proteinExistence type="predicted"/>
<gene>
    <name evidence="2" type="ORF">OKIT_1161</name>
</gene>
<evidence type="ECO:0000313" key="2">
    <source>
        <dbReference type="EMBL" id="EHN59259.1"/>
    </source>
</evidence>
<dbReference type="STRING" id="336988.NT96_07530"/>
<dbReference type="AlphaFoldDB" id="G9WJR0"/>
<dbReference type="RefSeq" id="WP_007746078.1">
    <property type="nucleotide sequence ID" value="NZ_CM001398.1"/>
</dbReference>